<dbReference type="OrthoDB" id="8237640at2"/>
<evidence type="ECO:0000256" key="1">
    <source>
        <dbReference type="SAM" id="MobiDB-lite"/>
    </source>
</evidence>
<protein>
    <submittedName>
        <fullName evidence="2">Uncharacterized protein</fullName>
    </submittedName>
</protein>
<keyword evidence="3" id="KW-1185">Reference proteome</keyword>
<sequence length="149" mass="16256">MTTSDRAFVNLSGPGKPLRAEPPDAAEFAGLVKSAMARLSDADNAQLSLESRFDLAYNAAHALCLAALRWHGWRSSNRYIVFQLLPSTLGLGPAVWRVLAKCHDIRNLGEYEGHLNIDARITSDLLRACHAVAEKVQALPPIANPTGRR</sequence>
<dbReference type="STRING" id="1610491.AAV94_03275"/>
<feature type="region of interest" description="Disordered" evidence="1">
    <location>
        <begin position="1"/>
        <end position="21"/>
    </location>
</feature>
<evidence type="ECO:0000313" key="3">
    <source>
        <dbReference type="Proteomes" id="UP000050580"/>
    </source>
</evidence>
<accession>A0A0U1Q2D5</accession>
<gene>
    <name evidence="2" type="ORF">AAV94_03275</name>
</gene>
<comment type="caution">
    <text evidence="2">The sequence shown here is derived from an EMBL/GenBank/DDBJ whole genome shotgun (WGS) entry which is preliminary data.</text>
</comment>
<dbReference type="PATRIC" id="fig|1610491.3.peg.703"/>
<dbReference type="Proteomes" id="UP000050580">
    <property type="component" value="Unassembled WGS sequence"/>
</dbReference>
<proteinExistence type="predicted"/>
<name>A0A0U1Q2D5_9BURK</name>
<reference evidence="2 3" key="1">
    <citation type="submission" date="2015-05" db="EMBL/GenBank/DDBJ databases">
        <title>Draft genome sequence of Lampropedia sp. CT6, isolated from the microbial mat of a hot water spring, located at Manikaran, India.</title>
        <authorList>
            <person name="Tripathi C."/>
            <person name="Rani P."/>
            <person name="Mahato N.K."/>
            <person name="Lal R."/>
        </authorList>
    </citation>
    <scope>NUCLEOTIDE SEQUENCE [LARGE SCALE GENOMIC DNA]</scope>
    <source>
        <strain evidence="2 3">CT6</strain>
    </source>
</reference>
<dbReference type="EMBL" id="LBNQ01000013">
    <property type="protein sequence ID" value="KKW68785.1"/>
    <property type="molecule type" value="Genomic_DNA"/>
</dbReference>
<evidence type="ECO:0000313" key="2">
    <source>
        <dbReference type="EMBL" id="KKW68785.1"/>
    </source>
</evidence>
<organism evidence="2 3">
    <name type="scientific">Lampropedia cohaerens</name>
    <dbReference type="NCBI Taxonomy" id="1610491"/>
    <lineage>
        <taxon>Bacteria</taxon>
        <taxon>Pseudomonadati</taxon>
        <taxon>Pseudomonadota</taxon>
        <taxon>Betaproteobacteria</taxon>
        <taxon>Burkholderiales</taxon>
        <taxon>Comamonadaceae</taxon>
        <taxon>Lampropedia</taxon>
    </lineage>
</organism>
<dbReference type="AlphaFoldDB" id="A0A0U1Q2D5"/>
<dbReference type="RefSeq" id="WP_046740904.1">
    <property type="nucleotide sequence ID" value="NZ_LBNQ01000013.1"/>
</dbReference>